<gene>
    <name evidence="3" type="ORF">H634G_10277</name>
</gene>
<feature type="transmembrane region" description="Helical" evidence="2">
    <location>
        <begin position="12"/>
        <end position="36"/>
    </location>
</feature>
<feature type="compositionally biased region" description="Low complexity" evidence="1">
    <location>
        <begin position="238"/>
        <end position="248"/>
    </location>
</feature>
<keyword evidence="2" id="KW-0812">Transmembrane</keyword>
<evidence type="ECO:0000313" key="3">
    <source>
        <dbReference type="EMBL" id="KJK74370.1"/>
    </source>
</evidence>
<dbReference type="Proteomes" id="UP000054544">
    <property type="component" value="Unassembled WGS sequence"/>
</dbReference>
<name>A0A0D9NP27_METAN</name>
<feature type="transmembrane region" description="Helical" evidence="2">
    <location>
        <begin position="56"/>
        <end position="80"/>
    </location>
</feature>
<keyword evidence="4" id="KW-1185">Reference proteome</keyword>
<proteinExistence type="predicted"/>
<accession>A0A0D9NP27</accession>
<feature type="region of interest" description="Disordered" evidence="1">
    <location>
        <begin position="167"/>
        <end position="200"/>
    </location>
</feature>
<dbReference type="AlphaFoldDB" id="A0A0D9NP27"/>
<evidence type="ECO:0000256" key="1">
    <source>
        <dbReference type="SAM" id="MobiDB-lite"/>
    </source>
</evidence>
<evidence type="ECO:0000313" key="4">
    <source>
        <dbReference type="Proteomes" id="UP000054544"/>
    </source>
</evidence>
<protein>
    <submittedName>
        <fullName evidence="3">Uncharacterized protein</fullName>
    </submittedName>
</protein>
<feature type="region of interest" description="Disordered" evidence="1">
    <location>
        <begin position="229"/>
        <end position="248"/>
    </location>
</feature>
<keyword evidence="2" id="KW-1133">Transmembrane helix</keyword>
<organism evidence="3 4">
    <name type="scientific">Metarhizium anisopliae BRIP 53293</name>
    <dbReference type="NCBI Taxonomy" id="1291518"/>
    <lineage>
        <taxon>Eukaryota</taxon>
        <taxon>Fungi</taxon>
        <taxon>Dikarya</taxon>
        <taxon>Ascomycota</taxon>
        <taxon>Pezizomycotina</taxon>
        <taxon>Sordariomycetes</taxon>
        <taxon>Hypocreomycetidae</taxon>
        <taxon>Hypocreales</taxon>
        <taxon>Clavicipitaceae</taxon>
        <taxon>Metarhizium</taxon>
    </lineage>
</organism>
<keyword evidence="2" id="KW-0472">Membrane</keyword>
<dbReference type="STRING" id="1291518.A0A0D9NP27"/>
<dbReference type="EMBL" id="KE384760">
    <property type="protein sequence ID" value="KJK74370.1"/>
    <property type="molecule type" value="Genomic_DNA"/>
</dbReference>
<reference evidence="4" key="1">
    <citation type="journal article" date="2014" name="BMC Genomics">
        <title>The genome sequence of the biocontrol fungus Metarhizium anisopliae and comparative genomics of Metarhizium species.</title>
        <authorList>
            <person name="Pattemore J.A."/>
            <person name="Hane J.K."/>
            <person name="Williams A.H."/>
            <person name="Wilson B.A."/>
            <person name="Stodart B.J."/>
            <person name="Ash G.J."/>
        </authorList>
    </citation>
    <scope>NUCLEOTIDE SEQUENCE [LARGE SCALE GENOMIC DNA]</scope>
    <source>
        <strain evidence="4">BRIP 53293</strain>
    </source>
</reference>
<evidence type="ECO:0000256" key="2">
    <source>
        <dbReference type="SAM" id="Phobius"/>
    </source>
</evidence>
<sequence length="248" mass="26964">MPPAVPFQPSEAWIASITTVTIEEVTLCAIGILATVIRVCGRARAAGFKGLRADDYLASVGALFYAILTTLSVCIGYMAWALTNASMADEQRAALAPDDAEFQLRVMGSKFQIGRWDPINGSRLACLWASREVFVAVVTTNLPIVFPRFVRWFTQVFGLMLSLGSQKQSDRTPTGFRSFGGGGKYGPRWLRRGPPSPNPITDLTLTASQVEMIDGSDLQLLDAADRRQRGAEDQSIKTSLTTTSLTPL</sequence>